<dbReference type="GO" id="GO:0006508">
    <property type="term" value="P:proteolysis"/>
    <property type="evidence" value="ECO:0007669"/>
    <property type="project" value="UniProtKB-KW"/>
</dbReference>
<dbReference type="AlphaFoldDB" id="A0A3D9G133"/>
<dbReference type="SUPFAM" id="SSF55486">
    <property type="entry name" value="Metalloproteases ('zincins'), catalytic domain"/>
    <property type="match status" value="1"/>
</dbReference>
<evidence type="ECO:0000256" key="4">
    <source>
        <dbReference type="ARBA" id="ARBA00022729"/>
    </source>
</evidence>
<reference evidence="10 11" key="1">
    <citation type="submission" date="2018-07" db="EMBL/GenBank/DDBJ databases">
        <title>Genomic Encyclopedia of Archaeal and Bacterial Type Strains, Phase II (KMG-II): from individual species to whole genera.</title>
        <authorList>
            <person name="Goeker M."/>
        </authorList>
    </citation>
    <scope>NUCLEOTIDE SEQUENCE [LARGE SCALE GENOMIC DNA]</scope>
    <source>
        <strain evidence="10 11">DSM 25795</strain>
    </source>
</reference>
<gene>
    <name evidence="10" type="ORF">BD847_0857</name>
</gene>
<dbReference type="EMBL" id="QRDQ01000007">
    <property type="protein sequence ID" value="RED26928.1"/>
    <property type="molecule type" value="Genomic_DNA"/>
</dbReference>
<name>A0A3D9G133_9FLAO</name>
<dbReference type="PANTHER" id="PTHR47466:SF1">
    <property type="entry name" value="METALLOPROTEASE MEP1 (AFU_ORTHOLOGUE AFUA_1G07730)-RELATED"/>
    <property type="match status" value="1"/>
</dbReference>
<dbReference type="Pfam" id="PF05572">
    <property type="entry name" value="Peptidase_M43"/>
    <property type="match status" value="1"/>
</dbReference>
<proteinExistence type="inferred from homology"/>
<evidence type="ECO:0000256" key="7">
    <source>
        <dbReference type="ARBA" id="ARBA00023049"/>
    </source>
</evidence>
<dbReference type="GO" id="GO:0008237">
    <property type="term" value="F:metallopeptidase activity"/>
    <property type="evidence" value="ECO:0007669"/>
    <property type="project" value="UniProtKB-KW"/>
</dbReference>
<comment type="caution">
    <text evidence="10">The sequence shown here is derived from an EMBL/GenBank/DDBJ whole genome shotgun (WGS) entry which is preliminary data.</text>
</comment>
<keyword evidence="8" id="KW-1015">Disulfide bond</keyword>
<evidence type="ECO:0000256" key="3">
    <source>
        <dbReference type="ARBA" id="ARBA00022723"/>
    </source>
</evidence>
<dbReference type="InterPro" id="IPR024079">
    <property type="entry name" value="MetalloPept_cat_dom_sf"/>
</dbReference>
<keyword evidence="3" id="KW-0479">Metal-binding</keyword>
<dbReference type="PANTHER" id="PTHR47466">
    <property type="match status" value="1"/>
</dbReference>
<dbReference type="InterPro" id="IPR008754">
    <property type="entry name" value="Peptidase_M43"/>
</dbReference>
<dbReference type="OrthoDB" id="1488584at2"/>
<evidence type="ECO:0000256" key="1">
    <source>
        <dbReference type="ARBA" id="ARBA00008721"/>
    </source>
</evidence>
<keyword evidence="7" id="KW-0482">Metalloprotease</keyword>
<feature type="domain" description="Peptidase M43 pregnancy-associated plasma-A" evidence="9">
    <location>
        <begin position="138"/>
        <end position="264"/>
    </location>
</feature>
<dbReference type="PROSITE" id="PS51257">
    <property type="entry name" value="PROKAR_LIPOPROTEIN"/>
    <property type="match status" value="1"/>
</dbReference>
<evidence type="ECO:0000313" key="10">
    <source>
        <dbReference type="EMBL" id="RED26928.1"/>
    </source>
</evidence>
<evidence type="ECO:0000256" key="5">
    <source>
        <dbReference type="ARBA" id="ARBA00022801"/>
    </source>
</evidence>
<evidence type="ECO:0000313" key="11">
    <source>
        <dbReference type="Proteomes" id="UP000257004"/>
    </source>
</evidence>
<organism evidence="10 11">
    <name type="scientific">Flavobacterium cutihirudinis</name>
    <dbReference type="NCBI Taxonomy" id="1265740"/>
    <lineage>
        <taxon>Bacteria</taxon>
        <taxon>Pseudomonadati</taxon>
        <taxon>Bacteroidota</taxon>
        <taxon>Flavobacteriia</taxon>
        <taxon>Flavobacteriales</taxon>
        <taxon>Flavobacteriaceae</taxon>
        <taxon>Flavobacterium</taxon>
    </lineage>
</organism>
<dbReference type="Gene3D" id="3.40.390.10">
    <property type="entry name" value="Collagenase (Catalytic Domain)"/>
    <property type="match status" value="1"/>
</dbReference>
<evidence type="ECO:0000259" key="9">
    <source>
        <dbReference type="Pfam" id="PF05572"/>
    </source>
</evidence>
<keyword evidence="5" id="KW-0378">Hydrolase</keyword>
<dbReference type="GO" id="GO:0046872">
    <property type="term" value="F:metal ion binding"/>
    <property type="evidence" value="ECO:0007669"/>
    <property type="project" value="UniProtKB-KW"/>
</dbReference>
<comment type="similarity">
    <text evidence="1">Belongs to the peptidase M43B family.</text>
</comment>
<dbReference type="Proteomes" id="UP000257004">
    <property type="component" value="Unassembled WGS sequence"/>
</dbReference>
<evidence type="ECO:0000256" key="8">
    <source>
        <dbReference type="ARBA" id="ARBA00023157"/>
    </source>
</evidence>
<evidence type="ECO:0000256" key="2">
    <source>
        <dbReference type="ARBA" id="ARBA00022670"/>
    </source>
</evidence>
<keyword evidence="2" id="KW-0645">Protease</keyword>
<evidence type="ECO:0000256" key="6">
    <source>
        <dbReference type="ARBA" id="ARBA00022833"/>
    </source>
</evidence>
<keyword evidence="6" id="KW-0862">Zinc</keyword>
<dbReference type="RefSeq" id="WP_115886995.1">
    <property type="nucleotide sequence ID" value="NZ_QRDQ01000007.1"/>
</dbReference>
<sequence>MKIKLLILFVIVLTIQSCSGYKEVQMPPSQHIADPGNTIKIPVIVHVLHKNGDKILSDDQIDAMIDSLASDFKGKNAAVPADKAGDRPAGYKRKNSKIVFEKAKILPDGTLTTGIIKRKTSTRVFSYRKRKAFAESPLIDPYHYLNIYICNVNKGTNAYTPTETANHGVVIDYDMIGNVKKEHTLTHEVGHWLGLLHIFEGECNDNDGIKDTPAQKKINRAYKSTDADVKCSNESRIVMATNFMGYNENRDFFSADQIEAMRQFYLQYQKPATKPKDIEEFKTERLNLFLGVLQLNDSIPEDSQAFPDCGPFLNLVENKISESENSSGLKLVAEQEHLPNAFNWQSDIINTISVIVAEQFEKEAFNLALNRLFKNIVEPPADQDKINYATTFYALFPETTAFIKEIYYSGNPYTGLNIATLQMHIKNDINEVPNLFAEKPEILLPKINNYPLARDFLSISSEVIQSSSIGTDLPDIINRISLKPYITNEVRQLTGAIAVISNSLRAESGEGEGLWIDPVLLLSPYKIDLQNAEGAKIRQIYRLLYCQLSRFSFIKTYMDSGSTNLEQALKIQNLLIFVNKLEDAYTFLKSKDFKLLTLEDQLSYAEKINKSIYQVMSVLSKIPELGLNEKIIKIPENYLKIFKSLLKKEYPNAMLLIVSEFKSYLHAEQSNNELIIVAAEIAADTDGSKIKAILKDSVDPIGTSALKRISPCNISLNSYAGINLGYETIEDPNAKDSWYGGVTAPIGISVSFLPSSVGSWSIFLEVLDLGSLVNVRFKNDETTYDDLRFEQFLSPGAGIFYNFKNTPLTIGGRYNYISNLRTITYNDGVSDIVETGQNVSRVSFSILFDIPLFTIYNKKRK</sequence>
<accession>A0A3D9G133</accession>
<keyword evidence="11" id="KW-1185">Reference proteome</keyword>
<protein>
    <submittedName>
        <fullName evidence="10">Pregnancy-associated plasma protein-A</fullName>
    </submittedName>
</protein>
<keyword evidence="4" id="KW-0732">Signal</keyword>